<comment type="caution">
    <text evidence="9">The sequence shown here is derived from an EMBL/GenBank/DDBJ whole genome shotgun (WGS) entry which is preliminary data.</text>
</comment>
<evidence type="ECO:0000256" key="5">
    <source>
        <dbReference type="ARBA" id="ARBA00022989"/>
    </source>
</evidence>
<dbReference type="STRING" id="1797291.A2V47_09260"/>
<evidence type="ECO:0000313" key="10">
    <source>
        <dbReference type="Proteomes" id="UP000177701"/>
    </source>
</evidence>
<feature type="transmembrane region" description="Helical" evidence="7">
    <location>
        <begin position="175"/>
        <end position="196"/>
    </location>
</feature>
<organism evidence="9 10">
    <name type="scientific">Candidatus Sediminicultor quintus</name>
    <dbReference type="NCBI Taxonomy" id="1797291"/>
    <lineage>
        <taxon>Bacteria</taxon>
        <taxon>Pseudomonadati</taxon>
        <taxon>Atribacterota</taxon>
        <taxon>Candidatus Phoenicimicrobiia</taxon>
        <taxon>Candidatus Pheonicimicrobiales</taxon>
        <taxon>Candidatus Phoenicimicrobiaceae</taxon>
        <taxon>Candidatus Sediminicultor</taxon>
    </lineage>
</organism>
<dbReference type="InterPro" id="IPR004681">
    <property type="entry name" value="TRAP_DctM"/>
</dbReference>
<feature type="transmembrane region" description="Helical" evidence="7">
    <location>
        <begin position="378"/>
        <end position="398"/>
    </location>
</feature>
<feature type="transmembrane region" description="Helical" evidence="7">
    <location>
        <begin position="6"/>
        <end position="35"/>
    </location>
</feature>
<evidence type="ECO:0000313" key="9">
    <source>
        <dbReference type="EMBL" id="OGD14925.1"/>
    </source>
</evidence>
<dbReference type="Proteomes" id="UP000177701">
    <property type="component" value="Unassembled WGS sequence"/>
</dbReference>
<keyword evidence="6 7" id="KW-0472">Membrane</keyword>
<keyword evidence="3" id="KW-0997">Cell inner membrane</keyword>
<feature type="transmembrane region" description="Helical" evidence="7">
    <location>
        <begin position="47"/>
        <end position="69"/>
    </location>
</feature>
<feature type="transmembrane region" description="Helical" evidence="7">
    <location>
        <begin position="276"/>
        <end position="298"/>
    </location>
</feature>
<feature type="transmembrane region" description="Helical" evidence="7">
    <location>
        <begin position="217"/>
        <end position="239"/>
    </location>
</feature>
<keyword evidence="4 7" id="KW-0812">Transmembrane</keyword>
<dbReference type="Pfam" id="PF06808">
    <property type="entry name" value="DctM"/>
    <property type="match status" value="1"/>
</dbReference>
<keyword evidence="5 7" id="KW-1133">Transmembrane helix</keyword>
<evidence type="ECO:0000256" key="7">
    <source>
        <dbReference type="SAM" id="Phobius"/>
    </source>
</evidence>
<protein>
    <submittedName>
        <fullName evidence="9">Permease</fullName>
    </submittedName>
</protein>
<reference evidence="9 10" key="1">
    <citation type="journal article" date="2016" name="Nat. Commun.">
        <title>Thousands of microbial genomes shed light on interconnected biogeochemical processes in an aquifer system.</title>
        <authorList>
            <person name="Anantharaman K."/>
            <person name="Brown C.T."/>
            <person name="Hug L.A."/>
            <person name="Sharon I."/>
            <person name="Castelle C.J."/>
            <person name="Probst A.J."/>
            <person name="Thomas B.C."/>
            <person name="Singh A."/>
            <person name="Wilkins M.J."/>
            <person name="Karaoz U."/>
            <person name="Brodie E.L."/>
            <person name="Williams K.H."/>
            <person name="Hubbard S.S."/>
            <person name="Banfield J.F."/>
        </authorList>
    </citation>
    <scope>NUCLEOTIDE SEQUENCE [LARGE SCALE GENOMIC DNA]</scope>
</reference>
<dbReference type="InterPro" id="IPR010656">
    <property type="entry name" value="DctM"/>
</dbReference>
<evidence type="ECO:0000256" key="2">
    <source>
        <dbReference type="ARBA" id="ARBA00022475"/>
    </source>
</evidence>
<dbReference type="PANTHER" id="PTHR33362:SF3">
    <property type="entry name" value="SIALIC ACID TRAP TRANSPORTER PERMEASE PROTEIN SIAT"/>
    <property type="match status" value="1"/>
</dbReference>
<evidence type="ECO:0000259" key="8">
    <source>
        <dbReference type="Pfam" id="PF06808"/>
    </source>
</evidence>
<evidence type="ECO:0000256" key="4">
    <source>
        <dbReference type="ARBA" id="ARBA00022692"/>
    </source>
</evidence>
<feature type="domain" description="TRAP C4-dicarboxylate transport system permease DctM subunit" evidence="8">
    <location>
        <begin position="10"/>
        <end position="421"/>
    </location>
</feature>
<dbReference type="PIRSF" id="PIRSF006066">
    <property type="entry name" value="HI0050"/>
    <property type="match status" value="1"/>
</dbReference>
<dbReference type="PANTHER" id="PTHR33362">
    <property type="entry name" value="SIALIC ACID TRAP TRANSPORTER PERMEASE PROTEIN SIAT-RELATED"/>
    <property type="match status" value="1"/>
</dbReference>
<dbReference type="EMBL" id="MEYH01000072">
    <property type="protein sequence ID" value="OGD14925.1"/>
    <property type="molecule type" value="Genomic_DNA"/>
</dbReference>
<evidence type="ECO:0000256" key="1">
    <source>
        <dbReference type="ARBA" id="ARBA00004429"/>
    </source>
</evidence>
<gene>
    <name evidence="9" type="ORF">A2V47_09260</name>
</gene>
<feature type="transmembrane region" description="Helical" evidence="7">
    <location>
        <begin position="347"/>
        <end position="372"/>
    </location>
</feature>
<feature type="transmembrane region" description="Helical" evidence="7">
    <location>
        <begin position="138"/>
        <end position="155"/>
    </location>
</feature>
<feature type="transmembrane region" description="Helical" evidence="7">
    <location>
        <begin position="245"/>
        <end position="264"/>
    </location>
</feature>
<dbReference type="GO" id="GO:0005886">
    <property type="term" value="C:plasma membrane"/>
    <property type="evidence" value="ECO:0007669"/>
    <property type="project" value="UniProtKB-SubCell"/>
</dbReference>
<sequence>MNIPLLVFILCFILTFILRIPIALGMLMSSIYYFVLAPGPATGVQMAATQLLTNLNVSFILIAVPLFVFTAKVMNTGKVTEMVFKFANILVGKWRGGMGHVNIIASLIFSGMTGSAIADASGLGIMEIEAMRRQNYDDGFSCAITAASATIGPIFPPSIPMVIYAMFSGASIGKLFLGGMIPGILIAIALMIYVAYISKKRNYPTGESYHFRELIKIIFNTFPALLTPVILLGGIYSGIVTPTEAAALAGFYAMVISFFVYRAIGVKQLLNVIIDTVKTTGTLSLIVGAAFSFSYIVAIEHIPDILYGSLSAIIQNKYLMLFIINIVFLILGMLVDTSCIQVVFVPIVLPLVEAMGIDLVHFGVVIVLNMMIGLSTPPFGMLLFIVSGISGTPLKIIIKEIFPMLLVLIGVLFLITYIPEIVMFIPNTIWK</sequence>
<proteinExistence type="predicted"/>
<dbReference type="GO" id="GO:0022857">
    <property type="term" value="F:transmembrane transporter activity"/>
    <property type="evidence" value="ECO:0007669"/>
    <property type="project" value="TreeGrafter"/>
</dbReference>
<name>A0A1F5A8L8_9BACT</name>
<keyword evidence="2" id="KW-1003">Cell membrane</keyword>
<feature type="transmembrane region" description="Helical" evidence="7">
    <location>
        <begin position="405"/>
        <end position="425"/>
    </location>
</feature>
<evidence type="ECO:0000256" key="6">
    <source>
        <dbReference type="ARBA" id="ARBA00023136"/>
    </source>
</evidence>
<dbReference type="NCBIfam" id="TIGR00786">
    <property type="entry name" value="dctM"/>
    <property type="match status" value="1"/>
</dbReference>
<accession>A0A1F5A8L8</accession>
<dbReference type="AlphaFoldDB" id="A0A1F5A8L8"/>
<comment type="subcellular location">
    <subcellularLocation>
        <location evidence="1">Cell inner membrane</location>
        <topology evidence="1">Multi-pass membrane protein</topology>
    </subcellularLocation>
</comment>
<feature type="transmembrane region" description="Helical" evidence="7">
    <location>
        <begin position="318"/>
        <end position="335"/>
    </location>
</feature>
<evidence type="ECO:0000256" key="3">
    <source>
        <dbReference type="ARBA" id="ARBA00022519"/>
    </source>
</evidence>